<keyword evidence="4 12" id="KW-0808">Transferase</keyword>
<dbReference type="CDD" id="cd01672">
    <property type="entry name" value="TMPK"/>
    <property type="match status" value="1"/>
</dbReference>
<dbReference type="Proteomes" id="UP000439591">
    <property type="component" value="Unassembled WGS sequence"/>
</dbReference>
<evidence type="ECO:0000256" key="12">
    <source>
        <dbReference type="HAMAP-Rule" id="MF_00165"/>
    </source>
</evidence>
<dbReference type="PANTHER" id="PTHR10344">
    <property type="entry name" value="THYMIDYLATE KINASE"/>
    <property type="match status" value="1"/>
</dbReference>
<evidence type="ECO:0000313" key="14">
    <source>
        <dbReference type="EMBL" id="CAA0089355.1"/>
    </source>
</evidence>
<dbReference type="OrthoDB" id="9774907at2"/>
<dbReference type="EC" id="2.7.4.9" evidence="2 12"/>
<keyword evidence="8 12" id="KW-0067">ATP-binding</keyword>
<dbReference type="PANTHER" id="PTHR10344:SF4">
    <property type="entry name" value="UMP-CMP KINASE 2, MITOCHONDRIAL"/>
    <property type="match status" value="1"/>
</dbReference>
<dbReference type="InterPro" id="IPR039430">
    <property type="entry name" value="Thymidylate_kin-like_dom"/>
</dbReference>
<dbReference type="GO" id="GO:0005829">
    <property type="term" value="C:cytosol"/>
    <property type="evidence" value="ECO:0007669"/>
    <property type="project" value="TreeGrafter"/>
</dbReference>
<proteinExistence type="inferred from homology"/>
<dbReference type="GO" id="GO:0006235">
    <property type="term" value="P:dTTP biosynthetic process"/>
    <property type="evidence" value="ECO:0007669"/>
    <property type="project" value="UniProtKB-UniRule"/>
</dbReference>
<evidence type="ECO:0000313" key="15">
    <source>
        <dbReference type="EMBL" id="CAA0096082.1"/>
    </source>
</evidence>
<evidence type="ECO:0000256" key="4">
    <source>
        <dbReference type="ARBA" id="ARBA00022679"/>
    </source>
</evidence>
<dbReference type="Gene3D" id="3.40.50.300">
    <property type="entry name" value="P-loop containing nucleotide triphosphate hydrolases"/>
    <property type="match status" value="1"/>
</dbReference>
<dbReference type="GO" id="GO:0006227">
    <property type="term" value="P:dUDP biosynthetic process"/>
    <property type="evidence" value="ECO:0007669"/>
    <property type="project" value="TreeGrafter"/>
</dbReference>
<keyword evidence="6 12" id="KW-0547">Nucleotide-binding</keyword>
<dbReference type="GO" id="GO:0004798">
    <property type="term" value="F:dTMP kinase activity"/>
    <property type="evidence" value="ECO:0007669"/>
    <property type="project" value="UniProtKB-UniRule"/>
</dbReference>
<evidence type="ECO:0000256" key="11">
    <source>
        <dbReference type="ARBA" id="ARBA00057735"/>
    </source>
</evidence>
<dbReference type="GO" id="GO:0006233">
    <property type="term" value="P:dTDP biosynthetic process"/>
    <property type="evidence" value="ECO:0007669"/>
    <property type="project" value="InterPro"/>
</dbReference>
<evidence type="ECO:0000313" key="16">
    <source>
        <dbReference type="Proteomes" id="UP000435877"/>
    </source>
</evidence>
<keyword evidence="5 12" id="KW-0545">Nucleotide biosynthesis</keyword>
<dbReference type="EMBL" id="CACSIM010000002">
    <property type="protein sequence ID" value="CAA0096082.1"/>
    <property type="molecule type" value="Genomic_DNA"/>
</dbReference>
<evidence type="ECO:0000256" key="3">
    <source>
        <dbReference type="ARBA" id="ARBA00017144"/>
    </source>
</evidence>
<evidence type="ECO:0000256" key="8">
    <source>
        <dbReference type="ARBA" id="ARBA00022840"/>
    </source>
</evidence>
<comment type="similarity">
    <text evidence="1 12">Belongs to the thymidylate kinase family.</text>
</comment>
<dbReference type="SUPFAM" id="SSF52540">
    <property type="entry name" value="P-loop containing nucleoside triphosphate hydrolases"/>
    <property type="match status" value="1"/>
</dbReference>
<evidence type="ECO:0000313" key="17">
    <source>
        <dbReference type="Proteomes" id="UP000439591"/>
    </source>
</evidence>
<dbReference type="GO" id="GO:0005524">
    <property type="term" value="F:ATP binding"/>
    <property type="evidence" value="ECO:0007669"/>
    <property type="project" value="UniProtKB-UniRule"/>
</dbReference>
<dbReference type="InterPro" id="IPR018094">
    <property type="entry name" value="Thymidylate_kinase"/>
</dbReference>
<organism evidence="14 16">
    <name type="scientific">Zhongshania aliphaticivorans</name>
    <dbReference type="NCBI Taxonomy" id="1470434"/>
    <lineage>
        <taxon>Bacteria</taxon>
        <taxon>Pseudomonadati</taxon>
        <taxon>Pseudomonadota</taxon>
        <taxon>Gammaproteobacteria</taxon>
        <taxon>Cellvibrionales</taxon>
        <taxon>Spongiibacteraceae</taxon>
        <taxon>Zhongshania</taxon>
    </lineage>
</organism>
<keyword evidence="16" id="KW-1185">Reference proteome</keyword>
<evidence type="ECO:0000259" key="13">
    <source>
        <dbReference type="Pfam" id="PF02223"/>
    </source>
</evidence>
<accession>A0A5S9NG98</accession>
<dbReference type="RefSeq" id="WP_159268389.1">
    <property type="nucleotide sequence ID" value="NZ_CACSIK010000001.1"/>
</dbReference>
<dbReference type="FunFam" id="3.40.50.300:FF:000225">
    <property type="entry name" value="Thymidylate kinase"/>
    <property type="match status" value="1"/>
</dbReference>
<dbReference type="NCBIfam" id="TIGR00041">
    <property type="entry name" value="DTMP_kinase"/>
    <property type="match status" value="1"/>
</dbReference>
<evidence type="ECO:0000256" key="9">
    <source>
        <dbReference type="ARBA" id="ARBA00029962"/>
    </source>
</evidence>
<dbReference type="InterPro" id="IPR027417">
    <property type="entry name" value="P-loop_NTPase"/>
</dbReference>
<evidence type="ECO:0000256" key="10">
    <source>
        <dbReference type="ARBA" id="ARBA00048743"/>
    </source>
</evidence>
<dbReference type="Pfam" id="PF02223">
    <property type="entry name" value="Thymidylate_kin"/>
    <property type="match status" value="1"/>
</dbReference>
<evidence type="ECO:0000256" key="5">
    <source>
        <dbReference type="ARBA" id="ARBA00022727"/>
    </source>
</evidence>
<evidence type="ECO:0000256" key="2">
    <source>
        <dbReference type="ARBA" id="ARBA00012980"/>
    </source>
</evidence>
<gene>
    <name evidence="12 14" type="primary">tmk</name>
    <name evidence="14" type="ORF">IHBHHGIJ_01760</name>
    <name evidence="15" type="ORF">KFEGEMFD_01362</name>
</gene>
<reference evidence="16 17" key="1">
    <citation type="submission" date="2019-11" db="EMBL/GenBank/DDBJ databases">
        <authorList>
            <person name="Holert J."/>
        </authorList>
    </citation>
    <scope>NUCLEOTIDE SEQUENCE [LARGE SCALE GENOMIC DNA]</scope>
    <source>
        <strain evidence="15">BC3_2A</strain>
        <strain evidence="14">SB11_1A</strain>
    </source>
</reference>
<keyword evidence="7 12" id="KW-0418">Kinase</keyword>
<dbReference type="AlphaFoldDB" id="A0A5S9NG98"/>
<protein>
    <recommendedName>
        <fullName evidence="3 12">Thymidylate kinase</fullName>
        <ecNumber evidence="2 12">2.7.4.9</ecNumber>
    </recommendedName>
    <alternativeName>
        <fullName evidence="9 12">dTMP kinase</fullName>
    </alternativeName>
</protein>
<comment type="function">
    <text evidence="11 12">Phosphorylation of dTMP to form dTDP in both de novo and salvage pathways of dTTP synthesis.</text>
</comment>
<comment type="catalytic activity">
    <reaction evidence="10 12">
        <text>dTMP + ATP = dTDP + ADP</text>
        <dbReference type="Rhea" id="RHEA:13517"/>
        <dbReference type="ChEBI" id="CHEBI:30616"/>
        <dbReference type="ChEBI" id="CHEBI:58369"/>
        <dbReference type="ChEBI" id="CHEBI:63528"/>
        <dbReference type="ChEBI" id="CHEBI:456216"/>
        <dbReference type="EC" id="2.7.4.9"/>
    </reaction>
</comment>
<dbReference type="EMBL" id="CACSIK010000001">
    <property type="protein sequence ID" value="CAA0089355.1"/>
    <property type="molecule type" value="Genomic_DNA"/>
</dbReference>
<dbReference type="HAMAP" id="MF_00165">
    <property type="entry name" value="Thymidylate_kinase"/>
    <property type="match status" value="1"/>
</dbReference>
<evidence type="ECO:0000256" key="6">
    <source>
        <dbReference type="ARBA" id="ARBA00022741"/>
    </source>
</evidence>
<evidence type="ECO:0000256" key="1">
    <source>
        <dbReference type="ARBA" id="ARBA00009776"/>
    </source>
</evidence>
<dbReference type="Proteomes" id="UP000435877">
    <property type="component" value="Unassembled WGS sequence"/>
</dbReference>
<sequence length="218" mass="23861">MSYQARGRFITVEGTEGVGKSTNIQFIQALLEDAKIPHIVSREPGGTPLAEEIRNILVVPRDEAMCELSELLLVFAARAQHLKTLIEPALARGAWVLCDRFTDATFAYQGGGRGLSVDKIEQLQSLVQGDLRPDCTLLLDAPVDIGMARAGARGALDRFELEKQVFFEKVRSAYLARANQAPERFNIIDASASLDVVQAGIAKALKSQIDHYHGNDDV</sequence>
<evidence type="ECO:0000256" key="7">
    <source>
        <dbReference type="ARBA" id="ARBA00022777"/>
    </source>
</evidence>
<feature type="binding site" evidence="12">
    <location>
        <begin position="14"/>
        <end position="21"/>
    </location>
    <ligand>
        <name>ATP</name>
        <dbReference type="ChEBI" id="CHEBI:30616"/>
    </ligand>
</feature>
<name>A0A5S9NG98_9GAMM</name>
<feature type="domain" description="Thymidylate kinase-like" evidence="13">
    <location>
        <begin position="12"/>
        <end position="200"/>
    </location>
</feature>